<dbReference type="NCBIfam" id="TIGR01444">
    <property type="entry name" value="fkbM_fam"/>
    <property type="match status" value="1"/>
</dbReference>
<evidence type="ECO:0000313" key="2">
    <source>
        <dbReference type="EMBL" id="QKJ30447.1"/>
    </source>
</evidence>
<dbReference type="Gene3D" id="3.40.50.150">
    <property type="entry name" value="Vaccinia Virus protein VP39"/>
    <property type="match status" value="1"/>
</dbReference>
<dbReference type="PANTHER" id="PTHR36973:SF4">
    <property type="entry name" value="NODULATION PROTEIN"/>
    <property type="match status" value="1"/>
</dbReference>
<dbReference type="Pfam" id="PF05050">
    <property type="entry name" value="Methyltransf_21"/>
    <property type="match status" value="1"/>
</dbReference>
<dbReference type="InterPro" id="IPR006342">
    <property type="entry name" value="FkbM_mtfrase"/>
</dbReference>
<dbReference type="SUPFAM" id="SSF53335">
    <property type="entry name" value="S-adenosyl-L-methionine-dependent methyltransferases"/>
    <property type="match status" value="1"/>
</dbReference>
<dbReference type="KEGG" id="mmab:HQ865_11995"/>
<keyword evidence="2" id="KW-0489">Methyltransferase</keyword>
<dbReference type="GO" id="GO:0032259">
    <property type="term" value="P:methylation"/>
    <property type="evidence" value="ECO:0007669"/>
    <property type="project" value="UniProtKB-KW"/>
</dbReference>
<name>A0A7D4Q3P8_9SPHI</name>
<feature type="domain" description="Methyltransferase FkbM" evidence="1">
    <location>
        <begin position="51"/>
        <end position="211"/>
    </location>
</feature>
<evidence type="ECO:0000313" key="3">
    <source>
        <dbReference type="Proteomes" id="UP000505355"/>
    </source>
</evidence>
<reference evidence="2 3" key="1">
    <citation type="submission" date="2020-05" db="EMBL/GenBank/DDBJ databases">
        <title>Mucilaginibacter mali sp. nov.</title>
        <authorList>
            <person name="Kim H.S."/>
            <person name="Lee K.C."/>
            <person name="Suh M.K."/>
            <person name="Kim J.-S."/>
            <person name="Han K.-I."/>
            <person name="Eom M.K."/>
            <person name="Shin Y.K."/>
            <person name="Lee J.-S."/>
        </authorList>
    </citation>
    <scope>NUCLEOTIDE SEQUENCE [LARGE SCALE GENOMIC DNA]</scope>
    <source>
        <strain evidence="2 3">G2-14</strain>
    </source>
</reference>
<proteinExistence type="predicted"/>
<gene>
    <name evidence="2" type="ORF">HQ865_11995</name>
</gene>
<dbReference type="PANTHER" id="PTHR36973">
    <property type="entry name" value="SLL1456 PROTEIN-RELATED"/>
    <property type="match status" value="1"/>
</dbReference>
<dbReference type="GO" id="GO:0008171">
    <property type="term" value="F:O-methyltransferase activity"/>
    <property type="evidence" value="ECO:0007669"/>
    <property type="project" value="TreeGrafter"/>
</dbReference>
<evidence type="ECO:0000259" key="1">
    <source>
        <dbReference type="Pfam" id="PF05050"/>
    </source>
</evidence>
<dbReference type="RefSeq" id="WP_173415122.1">
    <property type="nucleotide sequence ID" value="NZ_CP054139.1"/>
</dbReference>
<dbReference type="InterPro" id="IPR053188">
    <property type="entry name" value="FkbM_Methyltransferase"/>
</dbReference>
<dbReference type="AlphaFoldDB" id="A0A7D4Q3P8"/>
<dbReference type="InterPro" id="IPR029063">
    <property type="entry name" value="SAM-dependent_MTases_sf"/>
</dbReference>
<dbReference type="EMBL" id="CP054139">
    <property type="protein sequence ID" value="QKJ30447.1"/>
    <property type="molecule type" value="Genomic_DNA"/>
</dbReference>
<keyword evidence="2" id="KW-0808">Transferase</keyword>
<protein>
    <submittedName>
        <fullName evidence="2">FkbM family methyltransferase</fullName>
    </submittedName>
</protein>
<accession>A0A7D4Q3P8</accession>
<organism evidence="2 3">
    <name type="scientific">Mucilaginibacter mali</name>
    <dbReference type="NCBI Taxonomy" id="2740462"/>
    <lineage>
        <taxon>Bacteria</taxon>
        <taxon>Pseudomonadati</taxon>
        <taxon>Bacteroidota</taxon>
        <taxon>Sphingobacteriia</taxon>
        <taxon>Sphingobacteriales</taxon>
        <taxon>Sphingobacteriaceae</taxon>
        <taxon>Mucilaginibacter</taxon>
    </lineage>
</organism>
<keyword evidence="3" id="KW-1185">Reference proteome</keyword>
<dbReference type="Proteomes" id="UP000505355">
    <property type="component" value="Chromosome"/>
</dbReference>
<sequence>MSLKLKIGQFISGVIDKLIRLNIKLVSFLPNGRFMVLDLKRAGIYPQTIFDVGANVGQTGLYYSNHFPNATVYCFEPVADTYAEMVKNTQKPQIICIHKALGSTKGEAKIYKSTTYSGIASLNGQGNESFSQVETISVDAGLNICNEYKIDIIDLLKIDVEGFEIEALSGFGTMLTDRVKLIYIEVGFDPADACKTHMSDILNYLHPHGFIVSGIYDSYRLGKGKLKLNHADLLLVNTNLIEV</sequence>